<feature type="transmembrane region" description="Helical" evidence="5">
    <location>
        <begin position="95"/>
        <end position="116"/>
    </location>
</feature>
<dbReference type="Gene3D" id="1.10.357.140">
    <property type="entry name" value="UbiA prenyltransferase"/>
    <property type="match status" value="1"/>
</dbReference>
<comment type="subcellular location">
    <subcellularLocation>
        <location evidence="1">Cell membrane</location>
        <topology evidence="1">Multi-pass membrane protein</topology>
    </subcellularLocation>
</comment>
<dbReference type="GO" id="GO:0016765">
    <property type="term" value="F:transferase activity, transferring alkyl or aryl (other than methyl) groups"/>
    <property type="evidence" value="ECO:0007669"/>
    <property type="project" value="InterPro"/>
</dbReference>
<gene>
    <name evidence="6" type="primary">ubiA</name>
</gene>
<dbReference type="EMBL" id="KF901099">
    <property type="protein sequence ID" value="AIF18040.1"/>
    <property type="molecule type" value="Genomic_DNA"/>
</dbReference>
<organism evidence="6">
    <name type="scientific">uncultured marine group II/III euryarchaeote KM3_80_G12</name>
    <dbReference type="NCBI Taxonomy" id="1456515"/>
    <lineage>
        <taxon>Archaea</taxon>
        <taxon>Methanobacteriati</taxon>
        <taxon>Methanobacteriota</taxon>
        <taxon>environmental samples</taxon>
    </lineage>
</organism>
<accession>A0A075HRF2</accession>
<proteinExistence type="predicted"/>
<dbReference type="InterPro" id="IPR044878">
    <property type="entry name" value="UbiA_sf"/>
</dbReference>
<feature type="transmembrane region" description="Helical" evidence="5">
    <location>
        <begin position="38"/>
        <end position="58"/>
    </location>
</feature>
<feature type="transmembrane region" description="Helical" evidence="5">
    <location>
        <begin position="64"/>
        <end position="83"/>
    </location>
</feature>
<name>A0A075HRF2_9EURY</name>
<keyword evidence="6" id="KW-0808">Transferase</keyword>
<evidence type="ECO:0000256" key="1">
    <source>
        <dbReference type="ARBA" id="ARBA00004651"/>
    </source>
</evidence>
<feature type="transmembrane region" description="Helical" evidence="5">
    <location>
        <begin position="226"/>
        <end position="244"/>
    </location>
</feature>
<dbReference type="InterPro" id="IPR000537">
    <property type="entry name" value="UbiA_prenyltransferase"/>
</dbReference>
<sequence length="250" mass="26959">MAGWNVFNDYNDRDIDAVNHPHRPIPAGQIDAESALEFSIGLMGTSLLLLIAAAGIAATAADNLLQWLPALAIWMSAAIGLFHYELGWKLKEKGLLGNITVSYLVAFVIIFGAAAVGAAFEPLPWCVAASAFLVNLAREIVKDIEDLRGDLNRLTLPQRIGVEPARAVAYLVVVAGFSASIIPYVPRFDMLPSVLLLTQLPALLILLTTVKIRLARGEDHRAQRSLRLALMLGLIGFLISSLVVRTGAIT</sequence>
<evidence type="ECO:0000256" key="3">
    <source>
        <dbReference type="ARBA" id="ARBA00022989"/>
    </source>
</evidence>
<keyword evidence="3 5" id="KW-1133">Transmembrane helix</keyword>
<dbReference type="GO" id="GO:0005886">
    <property type="term" value="C:plasma membrane"/>
    <property type="evidence" value="ECO:0007669"/>
    <property type="project" value="UniProtKB-SubCell"/>
</dbReference>
<dbReference type="PANTHER" id="PTHR42723">
    <property type="entry name" value="CHLOROPHYLL SYNTHASE"/>
    <property type="match status" value="1"/>
</dbReference>
<protein>
    <submittedName>
        <fullName evidence="6">Prenyltransferase, UbiA family (UbiA)</fullName>
    </submittedName>
</protein>
<evidence type="ECO:0000256" key="4">
    <source>
        <dbReference type="ARBA" id="ARBA00023136"/>
    </source>
</evidence>
<dbReference type="InterPro" id="IPR050475">
    <property type="entry name" value="Prenyltransferase_related"/>
</dbReference>
<evidence type="ECO:0000313" key="6">
    <source>
        <dbReference type="EMBL" id="AIF18040.1"/>
    </source>
</evidence>
<evidence type="ECO:0000256" key="5">
    <source>
        <dbReference type="SAM" id="Phobius"/>
    </source>
</evidence>
<feature type="transmembrane region" description="Helical" evidence="5">
    <location>
        <begin position="167"/>
        <end position="185"/>
    </location>
</feature>
<keyword evidence="2 5" id="KW-0812">Transmembrane</keyword>
<dbReference type="Pfam" id="PF01040">
    <property type="entry name" value="UbiA"/>
    <property type="match status" value="1"/>
</dbReference>
<evidence type="ECO:0000256" key="2">
    <source>
        <dbReference type="ARBA" id="ARBA00022692"/>
    </source>
</evidence>
<dbReference type="AlphaFoldDB" id="A0A075HRF2"/>
<dbReference type="PANTHER" id="PTHR42723:SF1">
    <property type="entry name" value="CHLOROPHYLL SYNTHASE, CHLOROPLASTIC"/>
    <property type="match status" value="1"/>
</dbReference>
<feature type="transmembrane region" description="Helical" evidence="5">
    <location>
        <begin position="191"/>
        <end position="214"/>
    </location>
</feature>
<feature type="transmembrane region" description="Helical" evidence="5">
    <location>
        <begin position="122"/>
        <end position="141"/>
    </location>
</feature>
<reference evidence="6" key="1">
    <citation type="journal article" date="2014" name="Genome Biol. Evol.">
        <title>Pangenome evidence for extensive interdomain horizontal transfer affecting lineage core and shell genes in uncultured planktonic thaumarchaeota and euryarchaeota.</title>
        <authorList>
            <person name="Deschamps P."/>
            <person name="Zivanovic Y."/>
            <person name="Moreira D."/>
            <person name="Rodriguez-Valera F."/>
            <person name="Lopez-Garcia P."/>
        </authorList>
    </citation>
    <scope>NUCLEOTIDE SEQUENCE</scope>
</reference>
<keyword evidence="4 5" id="KW-0472">Membrane</keyword>